<dbReference type="Pfam" id="PF24554">
    <property type="entry name" value="DUF7603"/>
    <property type="match status" value="1"/>
</dbReference>
<evidence type="ECO:0000256" key="1">
    <source>
        <dbReference type="SAM" id="Coils"/>
    </source>
</evidence>
<protein>
    <recommendedName>
        <fullName evidence="3">DUF7603 domain-containing protein</fullName>
    </recommendedName>
</protein>
<dbReference type="Proteomes" id="UP001363622">
    <property type="component" value="Unassembled WGS sequence"/>
</dbReference>
<gene>
    <name evidence="4" type="ORF">IWZ03DRAFT_237516</name>
</gene>
<feature type="compositionally biased region" description="Polar residues" evidence="2">
    <location>
        <begin position="104"/>
        <end position="117"/>
    </location>
</feature>
<feature type="coiled-coil region" evidence="1">
    <location>
        <begin position="1110"/>
        <end position="1165"/>
    </location>
</feature>
<feature type="region of interest" description="Disordered" evidence="2">
    <location>
        <begin position="1069"/>
        <end position="1091"/>
    </location>
</feature>
<name>A0ABR1KKB2_9PEZI</name>
<feature type="compositionally biased region" description="Basic and acidic residues" evidence="2">
    <location>
        <begin position="141"/>
        <end position="157"/>
    </location>
</feature>
<keyword evidence="5" id="KW-1185">Reference proteome</keyword>
<keyword evidence="1" id="KW-0175">Coiled coil</keyword>
<sequence length="1178" mass="129466">MQPANHSPPSRRGSNASDTPLSPDIAHSQQAWLPNTSSPSSQPFHAQTSQTPRRKPLPKDASPIATRFSPAAFSTTTPKSAGQAHLQHASSAHASPLRLASRPDSISTQPLSRNQPPADNPGNPADGDGPAHGHPVSPRHSNQDPIHDYYPDGKDNGSPRSASSQYDHEYSGAGEERSGYTGVTNGARNHRPPSAAWDQAHQTPRPRSHSRTHTMTSYGTNAARTPDLTLQGEDGVTEDFLDYDQLTDDEKEAESPVTPNRSSVTSKKFKKFFGWKPASHNVGDSPTTSFSEISNSPGASPNMNKKGPSSLDVTAANAAAQSSFFTVPGTPLFSSSPSVNAHVEELEKELRDVSVELAESIRRELDLEDELERTKTDNPPPVGSDANRRTSDYFSDSGASSAKFPIGDTESKIEALQKLRRKAEQEKAQARAEAAQRLQDELRRRSDLEAQVQSLEEQVQHGTSNGRVRELEMTIEDYKRRLTDERQAKDSFQEILEALQSELRQDRDEKDNLKDEIIPQLQVKITNLENGAARLQELTRENSRLQAELESFQTDILPDLRGRLDKLRETEEENAQLRGDVENARNQGDEGLAERIEKLQDENGRLRRNINTLQNDANIQEVMQLNAAQLQALGEENSKLQQELSTLRNENTTLVNARRMEMELKQQSNRFNTIAEESDGDAVQSPIIGLSRSNSLARNSVTTLKRGSMASLSRSNSVKDKNDAPRDVRDRIKDVEEQRDALHRSLKNLLARYDMEKKAHDKRIKLLEMERDRALKVSGPRRTAFHDEVTNLRQEINTLRRRADDAMEQKWQVEKNLGGLRMDLARAELETSSLRDLLGEKDIFVQERRPSASSVGSEDSSHTAQAAISLDKAYKELQTMHALSLRRIQNLESDQPADEEAETVLTLLKQSISAAEADRDAAIAAADSYRATSSSAVGVEAANEETGALLATATALDSLAQQVSTQLTQNKALRERLAAAIGRGEQEQRASAARITALQARLRAAEDALVAAQNHAEDALGPFEDELREMTDAQSASLKRMQNAQGLAPSRNKSHAAAVAAAVAAAAGESSSDAGNHLRSPAVFGTPGRSPRLDVTTSGLGISMAQVTKTGSLEHNVSELEKALRGAEAEMEEVLGRTNRAQVEVAELQGERDEAMRKTRLLQAEIVSRRDEMRALLA</sequence>
<feature type="region of interest" description="Disordered" evidence="2">
    <location>
        <begin position="1"/>
        <end position="229"/>
    </location>
</feature>
<comment type="caution">
    <text evidence="4">The sequence shown here is derived from an EMBL/GenBank/DDBJ whole genome shotgun (WGS) entry which is preliminary data.</text>
</comment>
<feature type="coiled-coil region" evidence="1">
    <location>
        <begin position="956"/>
        <end position="1015"/>
    </location>
</feature>
<feature type="coiled-coil region" evidence="1">
    <location>
        <begin position="732"/>
        <end position="816"/>
    </location>
</feature>
<feature type="compositionally biased region" description="Polar residues" evidence="2">
    <location>
        <begin position="707"/>
        <end position="716"/>
    </location>
</feature>
<evidence type="ECO:0000313" key="5">
    <source>
        <dbReference type="Proteomes" id="UP001363622"/>
    </source>
</evidence>
<feature type="compositionally biased region" description="Polar residues" evidence="2">
    <location>
        <begin position="27"/>
        <end position="51"/>
    </location>
</feature>
<feature type="compositionally biased region" description="Polar residues" evidence="2">
    <location>
        <begin position="282"/>
        <end position="303"/>
    </location>
</feature>
<dbReference type="EMBL" id="JBBPHU010000009">
    <property type="protein sequence ID" value="KAK7513641.1"/>
    <property type="molecule type" value="Genomic_DNA"/>
</dbReference>
<dbReference type="InterPro" id="IPR056023">
    <property type="entry name" value="DUF7603"/>
</dbReference>
<feature type="compositionally biased region" description="Polar residues" evidence="2">
    <location>
        <begin position="213"/>
        <end position="223"/>
    </location>
</feature>
<feature type="coiled-coil region" evidence="1">
    <location>
        <begin position="406"/>
        <end position="677"/>
    </location>
</feature>
<dbReference type="PANTHER" id="PTHR43941">
    <property type="entry name" value="STRUCTURAL MAINTENANCE OF CHROMOSOMES PROTEIN 2"/>
    <property type="match status" value="1"/>
</dbReference>
<feature type="domain" description="DUF7603" evidence="3">
    <location>
        <begin position="906"/>
        <end position="1007"/>
    </location>
</feature>
<feature type="region of interest" description="Disordered" evidence="2">
    <location>
        <begin position="368"/>
        <end position="406"/>
    </location>
</feature>
<proteinExistence type="predicted"/>
<evidence type="ECO:0000259" key="3">
    <source>
        <dbReference type="Pfam" id="PF24554"/>
    </source>
</evidence>
<reference evidence="4 5" key="1">
    <citation type="submission" date="2024-04" db="EMBL/GenBank/DDBJ databases">
        <title>Phyllosticta paracitricarpa is synonymous to the EU quarantine fungus P. citricarpa based on phylogenomic analyses.</title>
        <authorList>
            <consortium name="Lawrence Berkeley National Laboratory"/>
            <person name="Van Ingen-Buijs V.A."/>
            <person name="Van Westerhoven A.C."/>
            <person name="Haridas S."/>
            <person name="Skiadas P."/>
            <person name="Martin F."/>
            <person name="Groenewald J.Z."/>
            <person name="Crous P.W."/>
            <person name="Seidl M.F."/>
        </authorList>
    </citation>
    <scope>NUCLEOTIDE SEQUENCE [LARGE SCALE GENOMIC DNA]</scope>
    <source>
        <strain evidence="4 5">CBS 123371</strain>
    </source>
</reference>
<accession>A0ABR1KKB2</accession>
<feature type="compositionally biased region" description="Basic and acidic residues" evidence="2">
    <location>
        <begin position="166"/>
        <end position="178"/>
    </location>
</feature>
<feature type="compositionally biased region" description="Low complexity" evidence="2">
    <location>
        <begin position="80"/>
        <end position="95"/>
    </location>
</feature>
<feature type="region of interest" description="Disordered" evidence="2">
    <location>
        <begin position="277"/>
        <end position="310"/>
    </location>
</feature>
<organism evidence="4 5">
    <name type="scientific">Phyllosticta citriasiana</name>
    <dbReference type="NCBI Taxonomy" id="595635"/>
    <lineage>
        <taxon>Eukaryota</taxon>
        <taxon>Fungi</taxon>
        <taxon>Dikarya</taxon>
        <taxon>Ascomycota</taxon>
        <taxon>Pezizomycotina</taxon>
        <taxon>Dothideomycetes</taxon>
        <taxon>Dothideomycetes incertae sedis</taxon>
        <taxon>Botryosphaeriales</taxon>
        <taxon>Phyllostictaceae</taxon>
        <taxon>Phyllosticta</taxon>
    </lineage>
</organism>
<feature type="compositionally biased region" description="Basic and acidic residues" evidence="2">
    <location>
        <begin position="717"/>
        <end position="729"/>
    </location>
</feature>
<evidence type="ECO:0000313" key="4">
    <source>
        <dbReference type="EMBL" id="KAK7513641.1"/>
    </source>
</evidence>
<evidence type="ECO:0000256" key="2">
    <source>
        <dbReference type="SAM" id="MobiDB-lite"/>
    </source>
</evidence>
<feature type="region of interest" description="Disordered" evidence="2">
    <location>
        <begin position="707"/>
        <end position="729"/>
    </location>
</feature>
<feature type="compositionally biased region" description="Polar residues" evidence="2">
    <location>
        <begin position="1"/>
        <end position="20"/>
    </location>
</feature>